<evidence type="ECO:0000313" key="2">
    <source>
        <dbReference type="Proteomes" id="UP000789831"/>
    </source>
</evidence>
<keyword evidence="2" id="KW-1185">Reference proteome</keyword>
<evidence type="ECO:0000313" key="1">
    <source>
        <dbReference type="EMBL" id="CAG8451724.1"/>
    </source>
</evidence>
<proteinExistence type="predicted"/>
<name>A0A9N8YWW2_9GLOM</name>
<dbReference type="EMBL" id="CAJVPL010000130">
    <property type="protein sequence ID" value="CAG8451724.1"/>
    <property type="molecule type" value="Genomic_DNA"/>
</dbReference>
<gene>
    <name evidence="1" type="ORF">AGERDE_LOCUS1772</name>
</gene>
<reference evidence="1" key="1">
    <citation type="submission" date="2021-06" db="EMBL/GenBank/DDBJ databases">
        <authorList>
            <person name="Kallberg Y."/>
            <person name="Tangrot J."/>
            <person name="Rosling A."/>
        </authorList>
    </citation>
    <scope>NUCLEOTIDE SEQUENCE</scope>
    <source>
        <strain evidence="1">MT106</strain>
    </source>
</reference>
<accession>A0A9N8YWW2</accession>
<comment type="caution">
    <text evidence="1">The sequence shown here is derived from an EMBL/GenBank/DDBJ whole genome shotgun (WGS) entry which is preliminary data.</text>
</comment>
<protein>
    <submittedName>
        <fullName evidence="1">126_t:CDS:1</fullName>
    </submittedName>
</protein>
<organism evidence="1 2">
    <name type="scientific">Ambispora gerdemannii</name>
    <dbReference type="NCBI Taxonomy" id="144530"/>
    <lineage>
        <taxon>Eukaryota</taxon>
        <taxon>Fungi</taxon>
        <taxon>Fungi incertae sedis</taxon>
        <taxon>Mucoromycota</taxon>
        <taxon>Glomeromycotina</taxon>
        <taxon>Glomeromycetes</taxon>
        <taxon>Archaeosporales</taxon>
        <taxon>Ambisporaceae</taxon>
        <taxon>Ambispora</taxon>
    </lineage>
</organism>
<sequence length="57" mass="6436">MTKNPNSPMNPETAKIKITWRSSKTIPKLNSDTKLFTSKLAPEKLNLRNPGEIGRIE</sequence>
<dbReference type="AlphaFoldDB" id="A0A9N8YWW2"/>
<dbReference type="Proteomes" id="UP000789831">
    <property type="component" value="Unassembled WGS sequence"/>
</dbReference>